<evidence type="ECO:0000313" key="1">
    <source>
        <dbReference type="EMBL" id="TYO84914.1"/>
    </source>
</evidence>
<evidence type="ECO:0008006" key="3">
    <source>
        <dbReference type="Google" id="ProtNLM"/>
    </source>
</evidence>
<dbReference type="RefSeq" id="WP_065081753.1">
    <property type="nucleotide sequence ID" value="NZ_FLSS01000004.1"/>
</dbReference>
<dbReference type="EMBL" id="VNHK01000017">
    <property type="protein sequence ID" value="TYO84914.1"/>
    <property type="molecule type" value="Genomic_DNA"/>
</dbReference>
<sequence length="284" mass="32631">MRTITDIYNALLAEKERQAELSGLTSNSKAAVWKLMFYIVAFAIYTHEQIFAAHQAELEVLLRKEKAHGLLWYREKAKAFQYGFQLLPDKDQFDNTGKTPEQIEASKIIKYAAISEDDKESRLILKIATETEGKLSPITESQYNGFRTYANEYRDAGVKITIINYLPDILKMHLQIKVDDKIIDENGFHRLQGNKPFEDAINEFMKELPFNGELMLNSLVDKLQKVPGVIDPWLFTADSKWLDPKTGGYGNYEPIFISKIPESGYFDVDWPSTVIEYKTVKNVV</sequence>
<name>A0ABY3NB54_ELIMR</name>
<keyword evidence="2" id="KW-1185">Reference proteome</keyword>
<organism evidence="1 2">
    <name type="scientific">Elizabethkingia miricola</name>
    <name type="common">Chryseobacterium miricola</name>
    <dbReference type="NCBI Taxonomy" id="172045"/>
    <lineage>
        <taxon>Bacteria</taxon>
        <taxon>Pseudomonadati</taxon>
        <taxon>Bacteroidota</taxon>
        <taxon>Flavobacteriia</taxon>
        <taxon>Flavobacteriales</taxon>
        <taxon>Weeksellaceae</taxon>
        <taxon>Elizabethkingia</taxon>
    </lineage>
</organism>
<gene>
    <name evidence="1" type="ORF">LX74_03719</name>
</gene>
<comment type="caution">
    <text evidence="1">The sequence shown here is derived from an EMBL/GenBank/DDBJ whole genome shotgun (WGS) entry which is preliminary data.</text>
</comment>
<dbReference type="Proteomes" id="UP000324513">
    <property type="component" value="Unassembled WGS sequence"/>
</dbReference>
<reference evidence="1 2" key="1">
    <citation type="submission" date="2019-07" db="EMBL/GenBank/DDBJ databases">
        <title>Genomic Encyclopedia of Archaeal and Bacterial Type Strains, Phase II (KMG-II): from individual species to whole genera.</title>
        <authorList>
            <person name="Goeker M."/>
        </authorList>
    </citation>
    <scope>NUCLEOTIDE SEQUENCE [LARGE SCALE GENOMIC DNA]</scope>
    <source>
        <strain evidence="1 2">DSM 14571</strain>
    </source>
</reference>
<evidence type="ECO:0000313" key="2">
    <source>
        <dbReference type="Proteomes" id="UP000324513"/>
    </source>
</evidence>
<accession>A0ABY3NB54</accession>
<protein>
    <recommendedName>
        <fullName evidence="3">Nucleotidyltransferase</fullName>
    </recommendedName>
</protein>
<proteinExistence type="predicted"/>